<dbReference type="CDD" id="cd00146">
    <property type="entry name" value="PKD"/>
    <property type="match status" value="1"/>
</dbReference>
<dbReference type="InterPro" id="IPR011583">
    <property type="entry name" value="Chitinase_II/V-like_cat"/>
</dbReference>
<proteinExistence type="predicted"/>
<comment type="caution">
    <text evidence="4">The sequence shown here is derived from an EMBL/GenBank/DDBJ whole genome shotgun (WGS) entry which is preliminary data.</text>
</comment>
<dbReference type="EMBL" id="JAFMOU010000057">
    <property type="protein sequence ID" value="MBU9833768.1"/>
    <property type="molecule type" value="Genomic_DNA"/>
</dbReference>
<feature type="domain" description="GH18" evidence="3">
    <location>
        <begin position="50"/>
        <end position="478"/>
    </location>
</feature>
<protein>
    <recommendedName>
        <fullName evidence="2">chitinase</fullName>
        <ecNumber evidence="2">3.2.1.14</ecNumber>
    </recommendedName>
</protein>
<evidence type="ECO:0000313" key="5">
    <source>
        <dbReference type="Proteomes" id="UP000699865"/>
    </source>
</evidence>
<dbReference type="PANTHER" id="PTHR11177:SF317">
    <property type="entry name" value="CHITINASE 12-RELATED"/>
    <property type="match status" value="1"/>
</dbReference>
<keyword evidence="5" id="KW-1185">Reference proteome</keyword>
<dbReference type="InterPro" id="IPR022409">
    <property type="entry name" value="PKD/Chitinase_dom"/>
</dbReference>
<dbReference type="EC" id="3.2.1.14" evidence="2"/>
<dbReference type="Pfam" id="PF18911">
    <property type="entry name" value="PKD_4"/>
    <property type="match status" value="1"/>
</dbReference>
<name>A0ABS6KVX1_9GAMM</name>
<reference evidence="4 5" key="1">
    <citation type="submission" date="2021-03" db="EMBL/GenBank/DDBJ databases">
        <title>Five novel Rahnella species.</title>
        <authorList>
            <person name="Brady C."/>
            <person name="Asselin J."/>
            <person name="Beer S."/>
            <person name="Bruberg M.B."/>
            <person name="Crampton B."/>
            <person name="Venter S."/>
            <person name="Arnold D."/>
            <person name="Denman S."/>
        </authorList>
    </citation>
    <scope>NUCLEOTIDE SEQUENCE [LARGE SCALE GENOMIC DNA]</scope>
    <source>
        <strain evidence="4 5">L72c</strain>
    </source>
</reference>
<dbReference type="InterPro" id="IPR000601">
    <property type="entry name" value="PKD_dom"/>
</dbReference>
<dbReference type="CDD" id="cd06548">
    <property type="entry name" value="GH18_chitinase"/>
    <property type="match status" value="1"/>
</dbReference>
<dbReference type="InterPro" id="IPR050314">
    <property type="entry name" value="Glycosyl_Hydrlase_18"/>
</dbReference>
<evidence type="ECO:0000259" key="3">
    <source>
        <dbReference type="PROSITE" id="PS51910"/>
    </source>
</evidence>
<dbReference type="Pfam" id="PF00704">
    <property type="entry name" value="Glyco_hydro_18"/>
    <property type="match status" value="1"/>
</dbReference>
<dbReference type="Pfam" id="PF22352">
    <property type="entry name" value="K319L-like_PKD"/>
    <property type="match status" value="1"/>
</dbReference>
<dbReference type="PANTHER" id="PTHR11177">
    <property type="entry name" value="CHITINASE"/>
    <property type="match status" value="1"/>
</dbReference>
<dbReference type="Pfam" id="PF02839">
    <property type="entry name" value="CBM_5_12"/>
    <property type="match status" value="1"/>
</dbReference>
<dbReference type="InterPro" id="IPR001223">
    <property type="entry name" value="Glyco_hydro18_cat"/>
</dbReference>
<evidence type="ECO:0000256" key="1">
    <source>
        <dbReference type="ARBA" id="ARBA00000822"/>
    </source>
</evidence>
<accession>A0ABS6KVX1</accession>
<evidence type="ECO:0000256" key="2">
    <source>
        <dbReference type="ARBA" id="ARBA00012729"/>
    </source>
</evidence>
<dbReference type="RefSeq" id="WP_217137650.1">
    <property type="nucleotide sequence ID" value="NZ_JAFMOS010000270.1"/>
</dbReference>
<dbReference type="InterPro" id="IPR003610">
    <property type="entry name" value="CBM5/12"/>
</dbReference>
<organism evidence="4 5">
    <name type="scientific">Rahnella perminowiae</name>
    <dbReference type="NCBI Taxonomy" id="2816244"/>
    <lineage>
        <taxon>Bacteria</taxon>
        <taxon>Pseudomonadati</taxon>
        <taxon>Pseudomonadota</taxon>
        <taxon>Gammaproteobacteria</taxon>
        <taxon>Enterobacterales</taxon>
        <taxon>Yersiniaceae</taxon>
        <taxon>Rahnella</taxon>
    </lineage>
</organism>
<dbReference type="SMART" id="SM00636">
    <property type="entry name" value="Glyco_18"/>
    <property type="match status" value="1"/>
</dbReference>
<comment type="catalytic activity">
    <reaction evidence="1">
        <text>Random endo-hydrolysis of N-acetyl-beta-D-glucosaminide (1-&gt;4)-beta-linkages in chitin and chitodextrins.</text>
        <dbReference type="EC" id="3.2.1.14"/>
    </reaction>
</comment>
<dbReference type="SMART" id="SM00495">
    <property type="entry name" value="ChtBD3"/>
    <property type="match status" value="1"/>
</dbReference>
<dbReference type="SMART" id="SM00089">
    <property type="entry name" value="PKD"/>
    <property type="match status" value="2"/>
</dbReference>
<evidence type="ECO:0000313" key="4">
    <source>
        <dbReference type="EMBL" id="MBU9833768.1"/>
    </source>
</evidence>
<dbReference type="Proteomes" id="UP000699865">
    <property type="component" value="Unassembled WGS sequence"/>
</dbReference>
<gene>
    <name evidence="4" type="ORF">J1786_02835</name>
</gene>
<dbReference type="CDD" id="cd12215">
    <property type="entry name" value="ChiC_BD"/>
    <property type="match status" value="1"/>
</dbReference>
<dbReference type="PROSITE" id="PS51910">
    <property type="entry name" value="GH18_2"/>
    <property type="match status" value="1"/>
</dbReference>
<sequence>MSKITKPDAATTESYLIDGFDPAVDTEKFSYTAARVAKPVYNKYNTVGRPKVFGYYTDWSQYDGRLQGSQQPADRGRGVDLALVSPTAFDKLIVGFVGILGDLGEKSAAISSGAAAFGIHDQDGSVTFLDVWGDTQTYVNNGFPSYKDITMPDDFQQEKVQGILGGLRDLQKKAKTLGHDLVLSFSVGGWTMSNGFYNMSRDAQQRVRFCASIVDIFKRFPMFTEVDIDWEYPGAAGNNNPYGDDDSVYYVILMRELRAAFNNAGLPNTRISIASSADPAVLAKADIPGLLAAGLNGINVMTYDFFGTPWAPALNHHTNLHKTEQTSYGVDAAVDYLISIGVAQSNINIGYAGYTRNARNAAISQLSPLVGTYEPGAATTTGTFESGSSEWYDIIYNYLDLEAQKGKNGFELYTDEKADADYLYSSSSKLFISLDTPRTVKAKAEYARSKGLGGVFTWTADQDNGLLVNAAREGLGAPIVTQAIDMAPFYFKGINASVDPLDRAPVAQIVGPKSPVSPITQLTFDGSHSYDPDGDPITYQWNVPSGLIVSGSLTDPIIHLRVPAAGYQASYTVSLTVSDGSKTGTDTYTFLVAGGVNEPPVAAVSGSKTVSSGATGTLSAANSYDPDGEVLSYFWSLPADVTATSVTGETLTYTAPTVLINHSLVFQLTVTDISGASDTAAYNVTVQAATGYPQWSATETYNEGDRVSWEGSNYEAKWWTQGTEPGTLDEAGGDPWFKLGSGNVGGQPNCPGVRGGCCAPRGRNPGRNM</sequence>